<dbReference type="SMART" id="SM00345">
    <property type="entry name" value="HTH_GNTR"/>
    <property type="match status" value="1"/>
</dbReference>
<evidence type="ECO:0000256" key="1">
    <source>
        <dbReference type="ARBA" id="ARBA00023015"/>
    </source>
</evidence>
<evidence type="ECO:0000313" key="5">
    <source>
        <dbReference type="EMBL" id="MDG5481949.1"/>
    </source>
</evidence>
<keyword evidence="3" id="KW-0804">Transcription</keyword>
<dbReference type="PANTHER" id="PTHR43537">
    <property type="entry name" value="TRANSCRIPTIONAL REGULATOR, GNTR FAMILY"/>
    <property type="match status" value="1"/>
</dbReference>
<dbReference type="InterPro" id="IPR036388">
    <property type="entry name" value="WH-like_DNA-bd_sf"/>
</dbReference>
<dbReference type="InterPro" id="IPR008920">
    <property type="entry name" value="TF_FadR/GntR_C"/>
</dbReference>
<dbReference type="EMBL" id="JAKZMO010000003">
    <property type="protein sequence ID" value="MDG5481949.1"/>
    <property type="molecule type" value="Genomic_DNA"/>
</dbReference>
<dbReference type="PROSITE" id="PS50949">
    <property type="entry name" value="HTH_GNTR"/>
    <property type="match status" value="1"/>
</dbReference>
<dbReference type="InterPro" id="IPR011711">
    <property type="entry name" value="GntR_C"/>
</dbReference>
<feature type="domain" description="HTH gntR-type" evidence="4">
    <location>
        <begin position="43"/>
        <end position="115"/>
    </location>
</feature>
<keyword evidence="2" id="KW-0238">DNA-binding</keyword>
<keyword evidence="1" id="KW-0805">Transcription regulation</keyword>
<reference evidence="5" key="1">
    <citation type="journal article" date="2023" name="Environ. Microbiol.">
        <title>The 2-methylpropene degradation pathway in Mycobacteriaceae family strains.</title>
        <authorList>
            <person name="Helbich S."/>
            <person name="Barrantes I."/>
            <person name="Dos Anjos Borges L.G."/>
            <person name="Pieper D.H."/>
            <person name="Vainshtein Y."/>
            <person name="Sohn K."/>
            <person name="Engesser K.H."/>
        </authorList>
    </citation>
    <scope>NUCLEOTIDE SEQUENCE</scope>
    <source>
        <strain evidence="5">IBE100</strain>
    </source>
</reference>
<dbReference type="Gene3D" id="1.10.10.10">
    <property type="entry name" value="Winged helix-like DNA-binding domain superfamily/Winged helix DNA-binding domain"/>
    <property type="match status" value="1"/>
</dbReference>
<dbReference type="Gene3D" id="1.20.120.530">
    <property type="entry name" value="GntR ligand-binding domain-like"/>
    <property type="match status" value="1"/>
</dbReference>
<dbReference type="InterPro" id="IPR000524">
    <property type="entry name" value="Tscrpt_reg_HTH_GntR"/>
</dbReference>
<protein>
    <submittedName>
        <fullName evidence="5">FadR family transcriptional regulator</fullName>
    </submittedName>
</protein>
<accession>A0ABT6GL96</accession>
<dbReference type="SUPFAM" id="SSF48008">
    <property type="entry name" value="GntR ligand-binding domain-like"/>
    <property type="match status" value="1"/>
</dbReference>
<dbReference type="Pfam" id="PF00392">
    <property type="entry name" value="GntR"/>
    <property type="match status" value="1"/>
</dbReference>
<dbReference type="Proteomes" id="UP001154266">
    <property type="component" value="Unassembled WGS sequence"/>
</dbReference>
<organism evidence="5 6">
    <name type="scientific">Mycolicibacterium gadium</name>
    <name type="common">Mycobacterium gadium</name>
    <dbReference type="NCBI Taxonomy" id="1794"/>
    <lineage>
        <taxon>Bacteria</taxon>
        <taxon>Bacillati</taxon>
        <taxon>Actinomycetota</taxon>
        <taxon>Actinomycetes</taxon>
        <taxon>Mycobacteriales</taxon>
        <taxon>Mycobacteriaceae</taxon>
        <taxon>Mycolicibacterium</taxon>
    </lineage>
</organism>
<dbReference type="Pfam" id="PF07729">
    <property type="entry name" value="FCD"/>
    <property type="match status" value="1"/>
</dbReference>
<dbReference type="CDD" id="cd07377">
    <property type="entry name" value="WHTH_GntR"/>
    <property type="match status" value="1"/>
</dbReference>
<evidence type="ECO:0000259" key="4">
    <source>
        <dbReference type="PROSITE" id="PS50949"/>
    </source>
</evidence>
<gene>
    <name evidence="5" type="ORF">MNO81_03950</name>
</gene>
<sequence>MRGIRMNHDVVGTVISYTSLRNKDRRVKVPKPAPPEWKPLSRMRTHEQVVAEIENRLDNGSLKPGDRLPPERQLAEALGVSRGAVREALRILEAIGVVEAGTGSGPSSGSVIVKDSTAGMGMVLRIHLQLASFTPDDLVETRLMLERLACRKAAGVASVGDIANLRTLITQMRGTHTTASYNDLDAALHVEIAQISGNGLASALMAALREALRQAMVSAFERLEDPASMMETLTNEHEAIIDAIAAGEGDSAADLVAEHILNFYRAVGVSDPEWAD</sequence>
<name>A0ABT6GL96_MYCGU</name>
<dbReference type="SUPFAM" id="SSF46785">
    <property type="entry name" value="Winged helix' DNA-binding domain"/>
    <property type="match status" value="1"/>
</dbReference>
<dbReference type="PANTHER" id="PTHR43537:SF5">
    <property type="entry name" value="UXU OPERON TRANSCRIPTIONAL REGULATOR"/>
    <property type="match status" value="1"/>
</dbReference>
<proteinExistence type="predicted"/>
<evidence type="ECO:0000256" key="2">
    <source>
        <dbReference type="ARBA" id="ARBA00023125"/>
    </source>
</evidence>
<dbReference type="SMART" id="SM00895">
    <property type="entry name" value="FCD"/>
    <property type="match status" value="1"/>
</dbReference>
<comment type="caution">
    <text evidence="5">The sequence shown here is derived from an EMBL/GenBank/DDBJ whole genome shotgun (WGS) entry which is preliminary data.</text>
</comment>
<evidence type="ECO:0000313" key="6">
    <source>
        <dbReference type="Proteomes" id="UP001154266"/>
    </source>
</evidence>
<dbReference type="RefSeq" id="WP_149383871.1">
    <property type="nucleotide sequence ID" value="NZ_JAKZMO010000003.1"/>
</dbReference>
<dbReference type="PRINTS" id="PR00035">
    <property type="entry name" value="HTHGNTR"/>
</dbReference>
<evidence type="ECO:0000256" key="3">
    <source>
        <dbReference type="ARBA" id="ARBA00023163"/>
    </source>
</evidence>
<keyword evidence="6" id="KW-1185">Reference proteome</keyword>
<dbReference type="InterPro" id="IPR036390">
    <property type="entry name" value="WH_DNA-bd_sf"/>
</dbReference>